<dbReference type="Gene3D" id="3.60.21.10">
    <property type="match status" value="1"/>
</dbReference>
<evidence type="ECO:0000313" key="11">
    <source>
        <dbReference type="Proteomes" id="UP001470230"/>
    </source>
</evidence>
<protein>
    <recommendedName>
        <fullName evidence="8">Serine/threonine-protein phosphatase</fullName>
        <ecNumber evidence="8">3.1.3.16</ecNumber>
    </recommendedName>
</protein>
<evidence type="ECO:0000256" key="4">
    <source>
        <dbReference type="ARBA" id="ARBA00022912"/>
    </source>
</evidence>
<evidence type="ECO:0000313" key="10">
    <source>
        <dbReference type="EMBL" id="KAK8840560.1"/>
    </source>
</evidence>
<evidence type="ECO:0000256" key="3">
    <source>
        <dbReference type="ARBA" id="ARBA00022801"/>
    </source>
</evidence>
<comment type="catalytic activity">
    <reaction evidence="6">
        <text>O-phospho-L-seryl-[protein] + H2O = L-seryl-[protein] + phosphate</text>
        <dbReference type="Rhea" id="RHEA:20629"/>
        <dbReference type="Rhea" id="RHEA-COMP:9863"/>
        <dbReference type="Rhea" id="RHEA-COMP:11604"/>
        <dbReference type="ChEBI" id="CHEBI:15377"/>
        <dbReference type="ChEBI" id="CHEBI:29999"/>
        <dbReference type="ChEBI" id="CHEBI:43474"/>
        <dbReference type="ChEBI" id="CHEBI:83421"/>
        <dbReference type="EC" id="3.1.3.16"/>
    </reaction>
</comment>
<dbReference type="PANTHER" id="PTHR11668:SF300">
    <property type="entry name" value="SERINE_THREONINE-PROTEIN PHOSPHATASE"/>
    <property type="match status" value="1"/>
</dbReference>
<gene>
    <name evidence="10" type="ORF">M9Y10_030769</name>
</gene>
<accession>A0ABR2H522</accession>
<dbReference type="InterPro" id="IPR004843">
    <property type="entry name" value="Calcineurin-like_PHP"/>
</dbReference>
<dbReference type="PANTHER" id="PTHR11668">
    <property type="entry name" value="SERINE/THREONINE PROTEIN PHOSPHATASE"/>
    <property type="match status" value="1"/>
</dbReference>
<evidence type="ECO:0000259" key="9">
    <source>
        <dbReference type="PROSITE" id="PS00125"/>
    </source>
</evidence>
<dbReference type="EMBL" id="JAPFFF010000045">
    <property type="protein sequence ID" value="KAK8840560.1"/>
    <property type="molecule type" value="Genomic_DNA"/>
</dbReference>
<evidence type="ECO:0000256" key="7">
    <source>
        <dbReference type="ARBA" id="ARBA00048336"/>
    </source>
</evidence>
<dbReference type="Pfam" id="PF00149">
    <property type="entry name" value="Metallophos"/>
    <property type="match status" value="1"/>
</dbReference>
<dbReference type="InterPro" id="IPR029052">
    <property type="entry name" value="Metallo-depent_PP-like"/>
</dbReference>
<evidence type="ECO:0000256" key="2">
    <source>
        <dbReference type="ARBA" id="ARBA00022723"/>
    </source>
</evidence>
<dbReference type="InterPro" id="IPR006186">
    <property type="entry name" value="Ser/Thr-sp_prot-phosphatase"/>
</dbReference>
<comment type="caution">
    <text evidence="10">The sequence shown here is derived from an EMBL/GenBank/DDBJ whole genome shotgun (WGS) entry which is preliminary data.</text>
</comment>
<proteinExistence type="inferred from homology"/>
<reference evidence="10 11" key="1">
    <citation type="submission" date="2024-04" db="EMBL/GenBank/DDBJ databases">
        <title>Tritrichomonas musculus Genome.</title>
        <authorList>
            <person name="Alves-Ferreira E."/>
            <person name="Grigg M."/>
            <person name="Lorenzi H."/>
            <person name="Galac M."/>
        </authorList>
    </citation>
    <scope>NUCLEOTIDE SEQUENCE [LARGE SCALE GENOMIC DNA]</scope>
    <source>
        <strain evidence="10 11">EAF2021</strain>
    </source>
</reference>
<keyword evidence="4" id="KW-0904">Protein phosphatase</keyword>
<keyword evidence="2" id="KW-0479">Metal-binding</keyword>
<evidence type="ECO:0000256" key="6">
    <source>
        <dbReference type="ARBA" id="ARBA00047761"/>
    </source>
</evidence>
<dbReference type="Proteomes" id="UP001470230">
    <property type="component" value="Unassembled WGS sequence"/>
</dbReference>
<dbReference type="PROSITE" id="PS00125">
    <property type="entry name" value="SER_THR_PHOSPHATASE"/>
    <property type="match status" value="1"/>
</dbReference>
<organism evidence="10 11">
    <name type="scientific">Tritrichomonas musculus</name>
    <dbReference type="NCBI Taxonomy" id="1915356"/>
    <lineage>
        <taxon>Eukaryota</taxon>
        <taxon>Metamonada</taxon>
        <taxon>Parabasalia</taxon>
        <taxon>Tritrichomonadida</taxon>
        <taxon>Tritrichomonadidae</taxon>
        <taxon>Tritrichomonas</taxon>
    </lineage>
</organism>
<comment type="cofactor">
    <cofactor evidence="1">
        <name>Mn(2+)</name>
        <dbReference type="ChEBI" id="CHEBI:29035"/>
    </cofactor>
</comment>
<evidence type="ECO:0000256" key="1">
    <source>
        <dbReference type="ARBA" id="ARBA00001936"/>
    </source>
</evidence>
<keyword evidence="11" id="KW-1185">Reference proteome</keyword>
<sequence>MFMEKKASYILSTYSFISTHSTEDLLDVGYQIRNGNPIPSFDENLLIDLCSETQQVFEKEDNILEIEGDFIVVGDIHGSLHDLLRILKFIIESKSKALFLGDYIDRGNFSLECITLLFALKVMYPETVYLLRGNHEFDSICRQYGFKNEILNYNNPYKFEDNLLGDCYSSEKNNDCYEYTESLYKAFIQAFAYLPIGAIVNKTTFCVHGGLSPKLDLIDDINKKIKRPIYSFEENDLLADLLWSDPSSRTNYSFDENPRGYGYLFNGDAVNNFLKANSLNQIIRAHQCVLKGFQSNFCEKCVTVFSVSSYGSFMGNSSAIIQLFQEGDSIKASAFAPLRQLLKSEAFYYKVQMLDQNKINNRVCISLLRPQVMKCNQASRMIPNKNNKPIKMNKGIKTNYSNLIASPLARPKFVTNGRKSHQYLKNSALIKSSSSNNYNAQVIINDENNLKYNMIDTLQ</sequence>
<comment type="similarity">
    <text evidence="8">Belongs to the PPP phosphatase family.</text>
</comment>
<dbReference type="PRINTS" id="PR00114">
    <property type="entry name" value="STPHPHTASE"/>
</dbReference>
<dbReference type="InterPro" id="IPR050341">
    <property type="entry name" value="PP1_catalytic_subunit"/>
</dbReference>
<feature type="domain" description="Serine/threonine specific protein phosphatases" evidence="9">
    <location>
        <begin position="131"/>
        <end position="136"/>
    </location>
</feature>
<dbReference type="SMART" id="SM00156">
    <property type="entry name" value="PP2Ac"/>
    <property type="match status" value="1"/>
</dbReference>
<evidence type="ECO:0000256" key="8">
    <source>
        <dbReference type="RuleBase" id="RU004273"/>
    </source>
</evidence>
<keyword evidence="3 8" id="KW-0378">Hydrolase</keyword>
<name>A0ABR2H522_9EUKA</name>
<evidence type="ECO:0000256" key="5">
    <source>
        <dbReference type="ARBA" id="ARBA00023211"/>
    </source>
</evidence>
<comment type="catalytic activity">
    <reaction evidence="7 8">
        <text>O-phospho-L-threonyl-[protein] + H2O = L-threonyl-[protein] + phosphate</text>
        <dbReference type="Rhea" id="RHEA:47004"/>
        <dbReference type="Rhea" id="RHEA-COMP:11060"/>
        <dbReference type="Rhea" id="RHEA-COMP:11605"/>
        <dbReference type="ChEBI" id="CHEBI:15377"/>
        <dbReference type="ChEBI" id="CHEBI:30013"/>
        <dbReference type="ChEBI" id="CHEBI:43474"/>
        <dbReference type="ChEBI" id="CHEBI:61977"/>
        <dbReference type="EC" id="3.1.3.16"/>
    </reaction>
</comment>
<dbReference type="SUPFAM" id="SSF56300">
    <property type="entry name" value="Metallo-dependent phosphatases"/>
    <property type="match status" value="1"/>
</dbReference>
<keyword evidence="5" id="KW-0464">Manganese</keyword>
<dbReference type="EC" id="3.1.3.16" evidence="8"/>